<dbReference type="Gene3D" id="3.30.70.1620">
    <property type="match status" value="1"/>
</dbReference>
<dbReference type="NCBIfam" id="TIGR02168">
    <property type="entry name" value="SMC_prok_B"/>
    <property type="match status" value="1"/>
</dbReference>
<dbReference type="RefSeq" id="WP_126826127.1">
    <property type="nucleotide sequence ID" value="NZ_JBHLWU010000001.1"/>
</dbReference>
<dbReference type="InterPro" id="IPR036277">
    <property type="entry name" value="SMC_hinge_sf"/>
</dbReference>
<dbReference type="EMBL" id="NGJZ01000003">
    <property type="protein sequence ID" value="RSU06566.1"/>
    <property type="molecule type" value="Genomic_DNA"/>
</dbReference>
<reference evidence="9 10" key="1">
    <citation type="submission" date="2017-05" db="EMBL/GenBank/DDBJ databases">
        <title>Vagococcus spp. assemblies.</title>
        <authorList>
            <person name="Gulvik C.A."/>
        </authorList>
    </citation>
    <scope>NUCLEOTIDE SEQUENCE [LARGE SCALE GENOMIC DNA]</scope>
    <source>
        <strain evidence="9 10">DSM 24756</strain>
    </source>
</reference>
<name>A0A430AFQ7_9ENTE</name>
<comment type="function">
    <text evidence="7">Required for chromosome condensation and partitioning.</text>
</comment>
<keyword evidence="6 7" id="KW-0238">DNA-binding</keyword>
<dbReference type="Pfam" id="PF02463">
    <property type="entry name" value="SMC_N"/>
    <property type="match status" value="1"/>
</dbReference>
<dbReference type="Proteomes" id="UP000288669">
    <property type="component" value="Unassembled WGS sequence"/>
</dbReference>
<dbReference type="PIRSF" id="PIRSF005719">
    <property type="entry name" value="SMC"/>
    <property type="match status" value="1"/>
</dbReference>
<feature type="coiled-coil region" evidence="7">
    <location>
        <begin position="680"/>
        <end position="707"/>
    </location>
</feature>
<dbReference type="GO" id="GO:0007059">
    <property type="term" value="P:chromosome segregation"/>
    <property type="evidence" value="ECO:0007669"/>
    <property type="project" value="UniProtKB-UniRule"/>
</dbReference>
<dbReference type="PANTHER" id="PTHR43977">
    <property type="entry name" value="STRUCTURAL MAINTENANCE OF CHROMOSOMES PROTEIN 3"/>
    <property type="match status" value="1"/>
</dbReference>
<dbReference type="SMART" id="SM00968">
    <property type="entry name" value="SMC_hinge"/>
    <property type="match status" value="1"/>
</dbReference>
<evidence type="ECO:0000259" key="8">
    <source>
        <dbReference type="SMART" id="SM00968"/>
    </source>
</evidence>
<dbReference type="GO" id="GO:0003677">
    <property type="term" value="F:DNA binding"/>
    <property type="evidence" value="ECO:0007669"/>
    <property type="project" value="UniProtKB-UniRule"/>
</dbReference>
<dbReference type="InterPro" id="IPR010935">
    <property type="entry name" value="SMC_hinge"/>
</dbReference>
<dbReference type="SUPFAM" id="SSF52540">
    <property type="entry name" value="P-loop containing nucleoside triphosphate hydrolases"/>
    <property type="match status" value="1"/>
</dbReference>
<comment type="subcellular location">
    <subcellularLocation>
        <location evidence="1 7">Cytoplasm</location>
    </subcellularLocation>
</comment>
<dbReference type="OrthoDB" id="9808768at2"/>
<dbReference type="Gene3D" id="3.40.50.300">
    <property type="entry name" value="P-loop containing nucleotide triphosphate hydrolases"/>
    <property type="match status" value="2"/>
</dbReference>
<sequence>MYLKKIEIAGFKSFADRTVIEFDQGLTAVVGPNGSGKSNITEAIRWVLGEQSAKNLRGGKMPDIIFSGTDIRNPLNVAEVTVVLDNQEHFLPLDFSEISVTRRLYRSGESEFYLNKQSCRLKDIVDLFMDSGLGKESFSIISQGKVEAIFNSKPGDRRGIFEEAAGVLKYKQRKKKAEHKLFETEDNLDRVQDIVHELEGQLLPLKEQSATAEHFLTLKEQFTQLDIAITVQEIQNLQQNQKQEEQAIAGYNQKLNKLNVEMDSLEKTLVDLRQSRTLLDAQMDQEQATLLQLTEQYEQAEGQKNVLSERSKNTLKSADDYQEQLESTREKLELSERESADLEKKVAEKTAQLAQFKGECANLEKEVLRYSKSTKEQLEEMRSEYVEIMQAQATTGNELKYLEKQYQQETSKSQKNLDGYEALRSQKEELTTRVAELEQRLKEKTTELEQLRGDYQHYQSTIAKSKQLIELKEKQMYDAMRILQQGKARQKSLQDLQENYAGFYQGVKAVLKSKHRLSGIVGAVAELIKVPKEIALAVETALGGSAQHVVVEDEKSARQAITFLKQQRLGRATFLPITTIKPRRMPRETYASLEKTSGFLGLASEKVTYNKTVQGVIQNLLGHTILAENLEAANLIAKQVRYQYRVVSLDGDIMNPGGSMTGGANKRGNQGNLFSQASELESLSEQVEKMEVDLTAREKQVATLKSQLLQDETRLEELRLSGENARMEVSELTGLFERTKMDLTQCIREVQAVEFGSKELAFFLKEYEIQKKELEKKQKELQEKREFLDQRMNQTDEEASQNATLKEQAQEKVTNCQAKVAVAKEQLLHLESLQKKQEIDISEWQAQVKKIDQQLQLLTSNSSAHSETHESLQKKMQTLYEQKADIQTILQTHKQEREQLHQEIAEQDQQLVEKNKAQQLLLEEKAQAQVLKDRAEVGLDTLLIHLQEEYQFTYEAAKNSVEMQAETLVITKENRKRLKQEMDELGPINLAAIEQFEEVSKRYLFLTTQRDDLLEAKDSLFSTMTEMDEIVKEKFSQVFDAISLEFQKVFPSMFGGGHAELRLTDPYDLLNTGVEIVAQPPGKKLQSLSLLSGGERALTAIALLFSIIQVRPVPFCILDEVEAALDEANVNRFGKYLSRFEDDTQFIVITHRRGTMEAADVLYGVTMQESGVSTIVSVRLEDVDKMEEKKES</sequence>
<keyword evidence="5 7" id="KW-0175">Coiled coil</keyword>
<evidence type="ECO:0000256" key="3">
    <source>
        <dbReference type="ARBA" id="ARBA00022741"/>
    </source>
</evidence>
<evidence type="ECO:0000256" key="1">
    <source>
        <dbReference type="ARBA" id="ARBA00004496"/>
    </source>
</evidence>
<comment type="caution">
    <text evidence="9">The sequence shown here is derived from an EMBL/GenBank/DDBJ whole genome shotgun (WGS) entry which is preliminary data.</text>
</comment>
<dbReference type="GO" id="GO:0006260">
    <property type="term" value="P:DNA replication"/>
    <property type="evidence" value="ECO:0007669"/>
    <property type="project" value="UniProtKB-UniRule"/>
</dbReference>
<dbReference type="AlphaFoldDB" id="A0A430AFQ7"/>
<dbReference type="GO" id="GO:0016887">
    <property type="term" value="F:ATP hydrolysis activity"/>
    <property type="evidence" value="ECO:0007669"/>
    <property type="project" value="InterPro"/>
</dbReference>
<gene>
    <name evidence="7" type="primary">smc</name>
    <name evidence="9" type="ORF">CBF30_09985</name>
</gene>
<dbReference type="GO" id="GO:0030261">
    <property type="term" value="P:chromosome condensation"/>
    <property type="evidence" value="ECO:0007669"/>
    <property type="project" value="InterPro"/>
</dbReference>
<keyword evidence="4 7" id="KW-0067">ATP-binding</keyword>
<evidence type="ECO:0000256" key="2">
    <source>
        <dbReference type="ARBA" id="ARBA00022490"/>
    </source>
</evidence>
<dbReference type="FunFam" id="3.40.50.300:FF:000984">
    <property type="entry name" value="Chromosome partition protein Smc"/>
    <property type="match status" value="1"/>
</dbReference>
<dbReference type="Gene3D" id="1.20.1060.20">
    <property type="match status" value="1"/>
</dbReference>
<evidence type="ECO:0000313" key="10">
    <source>
        <dbReference type="Proteomes" id="UP000288669"/>
    </source>
</evidence>
<comment type="subunit">
    <text evidence="7">Homodimer.</text>
</comment>
<evidence type="ECO:0000313" key="9">
    <source>
        <dbReference type="EMBL" id="RSU06566.1"/>
    </source>
</evidence>
<comment type="similarity">
    <text evidence="7">Belongs to the SMC family.</text>
</comment>
<evidence type="ECO:0000256" key="7">
    <source>
        <dbReference type="HAMAP-Rule" id="MF_01894"/>
    </source>
</evidence>
<dbReference type="FunFam" id="3.40.50.300:FF:000901">
    <property type="entry name" value="Chromosome partition protein Smc"/>
    <property type="match status" value="1"/>
</dbReference>
<dbReference type="SUPFAM" id="SSF75553">
    <property type="entry name" value="Smc hinge domain"/>
    <property type="match status" value="1"/>
</dbReference>
<dbReference type="InterPro" id="IPR027417">
    <property type="entry name" value="P-loop_NTPase"/>
</dbReference>
<keyword evidence="10" id="KW-1185">Reference proteome</keyword>
<dbReference type="InterPro" id="IPR024704">
    <property type="entry name" value="SMC"/>
</dbReference>
<dbReference type="GO" id="GO:0005737">
    <property type="term" value="C:cytoplasm"/>
    <property type="evidence" value="ECO:0007669"/>
    <property type="project" value="UniProtKB-SubCell"/>
</dbReference>
<evidence type="ECO:0000256" key="6">
    <source>
        <dbReference type="ARBA" id="ARBA00023125"/>
    </source>
</evidence>
<feature type="coiled-coil region" evidence="7">
    <location>
        <begin position="227"/>
        <end position="391"/>
    </location>
</feature>
<dbReference type="InterPro" id="IPR003395">
    <property type="entry name" value="RecF/RecN/SMC_N"/>
</dbReference>
<keyword evidence="3 7" id="KW-0547">Nucleotide-binding</keyword>
<dbReference type="GO" id="GO:0007062">
    <property type="term" value="P:sister chromatid cohesion"/>
    <property type="evidence" value="ECO:0007669"/>
    <property type="project" value="InterPro"/>
</dbReference>
<comment type="domain">
    <text evidence="7">Contains large globular domains required for ATP hydrolysis at each terminus and a third globular domain forming a flexible hinge near the middle of the molecule. These domains are separated by coiled-coil structures.</text>
</comment>
<feature type="domain" description="SMC hinge" evidence="8">
    <location>
        <begin position="518"/>
        <end position="637"/>
    </location>
</feature>
<organism evidence="9 10">
    <name type="scientific">Vagococcus entomophilus</name>
    <dbReference type="NCBI Taxonomy" id="1160095"/>
    <lineage>
        <taxon>Bacteria</taxon>
        <taxon>Bacillati</taxon>
        <taxon>Bacillota</taxon>
        <taxon>Bacilli</taxon>
        <taxon>Lactobacillales</taxon>
        <taxon>Enterococcaceae</taxon>
        <taxon>Vagococcus</taxon>
    </lineage>
</organism>
<dbReference type="Gene3D" id="1.20.5.340">
    <property type="match status" value="1"/>
</dbReference>
<dbReference type="InterPro" id="IPR011890">
    <property type="entry name" value="SMC_prok"/>
</dbReference>
<feature type="coiled-coil region" evidence="7">
    <location>
        <begin position="167"/>
        <end position="201"/>
    </location>
</feature>
<dbReference type="GO" id="GO:0005524">
    <property type="term" value="F:ATP binding"/>
    <property type="evidence" value="ECO:0007669"/>
    <property type="project" value="UniProtKB-UniRule"/>
</dbReference>
<evidence type="ECO:0000256" key="5">
    <source>
        <dbReference type="ARBA" id="ARBA00023054"/>
    </source>
</evidence>
<keyword evidence="2 7" id="KW-0963">Cytoplasm</keyword>
<dbReference type="HAMAP" id="MF_01894">
    <property type="entry name" value="Smc_prok"/>
    <property type="match status" value="1"/>
</dbReference>
<evidence type="ECO:0000256" key="4">
    <source>
        <dbReference type="ARBA" id="ARBA00022840"/>
    </source>
</evidence>
<accession>A0A430AFQ7</accession>
<feature type="binding site" evidence="7">
    <location>
        <begin position="32"/>
        <end position="39"/>
    </location>
    <ligand>
        <name>ATP</name>
        <dbReference type="ChEBI" id="CHEBI:30616"/>
    </ligand>
</feature>
<dbReference type="CDD" id="cd03278">
    <property type="entry name" value="ABC_SMC_barmotin"/>
    <property type="match status" value="2"/>
</dbReference>
<dbReference type="GO" id="GO:0005694">
    <property type="term" value="C:chromosome"/>
    <property type="evidence" value="ECO:0007669"/>
    <property type="project" value="InterPro"/>
</dbReference>
<feature type="coiled-coil region" evidence="7">
    <location>
        <begin position="420"/>
        <end position="461"/>
    </location>
</feature>
<protein>
    <recommendedName>
        <fullName evidence="7">Chromosome partition protein Smc</fullName>
    </recommendedName>
</protein>
<dbReference type="Pfam" id="PF06470">
    <property type="entry name" value="SMC_hinge"/>
    <property type="match status" value="1"/>
</dbReference>
<feature type="coiled-coil region" evidence="7">
    <location>
        <begin position="760"/>
        <end position="934"/>
    </location>
</feature>
<proteinExistence type="inferred from homology"/>